<dbReference type="RefSeq" id="WP_191270097.1">
    <property type="nucleotide sequence ID" value="NZ_BMXJ01000003.1"/>
</dbReference>
<name>A0ABR9HGP9_9ACTN</name>
<protein>
    <recommendedName>
        <fullName evidence="1">DUF397 domain-containing protein</fullName>
    </recommendedName>
</protein>
<proteinExistence type="predicted"/>
<gene>
    <name evidence="2" type="ORF">H4W79_002428</name>
</gene>
<reference evidence="2 3" key="1">
    <citation type="submission" date="2020-10" db="EMBL/GenBank/DDBJ databases">
        <title>Sequencing the genomes of 1000 actinobacteria strains.</title>
        <authorList>
            <person name="Klenk H.-P."/>
        </authorList>
    </citation>
    <scope>NUCLEOTIDE SEQUENCE [LARGE SCALE GENOMIC DNA]</scope>
    <source>
        <strain evidence="2 3">DSM 45157</strain>
    </source>
</reference>
<sequence>MNTTTEWHKSSYSANGGNCVEVREFEVGADVRDTQNREAGHLTFARREWLALLSGARSQ</sequence>
<dbReference type="Pfam" id="PF04149">
    <property type="entry name" value="DUF397"/>
    <property type="match status" value="1"/>
</dbReference>
<dbReference type="InterPro" id="IPR007278">
    <property type="entry name" value="DUF397"/>
</dbReference>
<evidence type="ECO:0000313" key="3">
    <source>
        <dbReference type="Proteomes" id="UP000598217"/>
    </source>
</evidence>
<comment type="caution">
    <text evidence="2">The sequence shown here is derived from an EMBL/GenBank/DDBJ whole genome shotgun (WGS) entry which is preliminary data.</text>
</comment>
<feature type="domain" description="DUF397" evidence="1">
    <location>
        <begin position="6"/>
        <end position="57"/>
    </location>
</feature>
<dbReference type="EMBL" id="JADBDY010000001">
    <property type="protein sequence ID" value="MBE1458214.1"/>
    <property type="molecule type" value="Genomic_DNA"/>
</dbReference>
<keyword evidence="3" id="KW-1185">Reference proteome</keyword>
<organism evidence="2 3">
    <name type="scientific">Nocardiopsis terrae</name>
    <dbReference type="NCBI Taxonomy" id="372655"/>
    <lineage>
        <taxon>Bacteria</taxon>
        <taxon>Bacillati</taxon>
        <taxon>Actinomycetota</taxon>
        <taxon>Actinomycetes</taxon>
        <taxon>Streptosporangiales</taxon>
        <taxon>Nocardiopsidaceae</taxon>
        <taxon>Nocardiopsis</taxon>
    </lineage>
</organism>
<dbReference type="Proteomes" id="UP000598217">
    <property type="component" value="Unassembled WGS sequence"/>
</dbReference>
<accession>A0ABR9HGP9</accession>
<evidence type="ECO:0000313" key="2">
    <source>
        <dbReference type="EMBL" id="MBE1458214.1"/>
    </source>
</evidence>
<evidence type="ECO:0000259" key="1">
    <source>
        <dbReference type="Pfam" id="PF04149"/>
    </source>
</evidence>